<proteinExistence type="predicted"/>
<accession>A0A148KL72</accession>
<comment type="caution">
    <text evidence="2">The sequence shown here is derived from an EMBL/GenBank/DDBJ whole genome shotgun (WGS) entry which is preliminary data.</text>
</comment>
<protein>
    <recommendedName>
        <fullName evidence="1">YdhG-like domain-containing protein</fullName>
    </recommendedName>
</protein>
<sequence length="132" mass="15253">MHNMPNEVTEVFAAYPLKVKQALLQIRQWIEHVASENLQIGELSECLKWGEPSYITLNGIGTTLRLGRVRDSDSKFALLVHCQTRLVADFKEVYPDCEYDKNRAFLLDSAQPLPEQIIKHFILLALTYHLKR</sequence>
<evidence type="ECO:0000313" key="2">
    <source>
        <dbReference type="EMBL" id="KXI27047.1"/>
    </source>
</evidence>
<dbReference type="RefSeq" id="WP_068381282.1">
    <property type="nucleotide sequence ID" value="NZ_LSNE01000015.1"/>
</dbReference>
<dbReference type="InterPro" id="IPR014922">
    <property type="entry name" value="YdhG-like"/>
</dbReference>
<dbReference type="Proteomes" id="UP000070299">
    <property type="component" value="Unassembled WGS sequence"/>
</dbReference>
<reference evidence="3" key="1">
    <citation type="submission" date="2016-02" db="EMBL/GenBank/DDBJ databases">
        <authorList>
            <person name="Schultz-Johansen M."/>
            <person name="Glaring M.A."/>
            <person name="Bech P.K."/>
            <person name="Stougaard P."/>
        </authorList>
    </citation>
    <scope>NUCLEOTIDE SEQUENCE [LARGE SCALE GENOMIC DNA]</scope>
    <source>
        <strain evidence="3">S66</strain>
    </source>
</reference>
<keyword evidence="3" id="KW-1185">Reference proteome</keyword>
<name>A0A148KL72_9ALTE</name>
<evidence type="ECO:0000259" key="1">
    <source>
        <dbReference type="Pfam" id="PF08818"/>
    </source>
</evidence>
<dbReference type="AlphaFoldDB" id="A0A148KL72"/>
<organism evidence="2 3">
    <name type="scientific">Paraglaciecola hydrolytica</name>
    <dbReference type="NCBI Taxonomy" id="1799789"/>
    <lineage>
        <taxon>Bacteria</taxon>
        <taxon>Pseudomonadati</taxon>
        <taxon>Pseudomonadota</taxon>
        <taxon>Gammaproteobacteria</taxon>
        <taxon>Alteromonadales</taxon>
        <taxon>Alteromonadaceae</taxon>
        <taxon>Paraglaciecola</taxon>
    </lineage>
</organism>
<feature type="domain" description="YdhG-like" evidence="1">
    <location>
        <begin position="20"/>
        <end position="124"/>
    </location>
</feature>
<dbReference type="SUPFAM" id="SSF159888">
    <property type="entry name" value="YdhG-like"/>
    <property type="match status" value="1"/>
</dbReference>
<dbReference type="OrthoDB" id="328972at2"/>
<evidence type="ECO:0000313" key="3">
    <source>
        <dbReference type="Proteomes" id="UP000070299"/>
    </source>
</evidence>
<dbReference type="STRING" id="1799789.AX660_01250"/>
<dbReference type="EMBL" id="LSNE01000015">
    <property type="protein sequence ID" value="KXI27047.1"/>
    <property type="molecule type" value="Genomic_DNA"/>
</dbReference>
<dbReference type="Pfam" id="PF08818">
    <property type="entry name" value="DUF1801"/>
    <property type="match status" value="1"/>
</dbReference>
<gene>
    <name evidence="2" type="ORF">AX660_01250</name>
</gene>